<reference evidence="1 2" key="1">
    <citation type="journal article" date="2019" name="ISME J.">
        <title>Genome analyses of uncultured TG2/ZB3 bacteria in 'Margulisbacteria' specifically attached to ectosymbiotic spirochetes of protists in the termite gut.</title>
        <authorList>
            <person name="Utami Y.D."/>
            <person name="Kuwahara H."/>
            <person name="Igai K."/>
            <person name="Murakami T."/>
            <person name="Sugaya K."/>
            <person name="Morikawa T."/>
            <person name="Nagura Y."/>
            <person name="Yuki M."/>
            <person name="Deevong P."/>
            <person name="Inoue T."/>
            <person name="Kihara K."/>
            <person name="Lo N."/>
            <person name="Yamada A."/>
            <person name="Ohkuma M."/>
            <person name="Hongoh Y."/>
        </authorList>
    </citation>
    <scope>NUCLEOTIDE SEQUENCE [LARGE SCALE GENOMIC DNA]</scope>
    <source>
        <strain evidence="1">NkOx7-01</strain>
    </source>
</reference>
<gene>
    <name evidence="1" type="primary">parE</name>
    <name evidence="1" type="ORF">NO1_1077</name>
</gene>
<name>A0A388TAL8_TERA1</name>
<proteinExistence type="predicted"/>
<dbReference type="InterPro" id="IPR014056">
    <property type="entry name" value="TypeIITA-like_toxin_pred"/>
</dbReference>
<evidence type="ECO:0000313" key="2">
    <source>
        <dbReference type="Proteomes" id="UP000269352"/>
    </source>
</evidence>
<accession>A0A388TAL8</accession>
<dbReference type="Gene3D" id="3.30.2310.20">
    <property type="entry name" value="RelE-like"/>
    <property type="match status" value="1"/>
</dbReference>
<dbReference type="InterPro" id="IPR035093">
    <property type="entry name" value="RelE/ParE_toxin_dom_sf"/>
</dbReference>
<keyword evidence="2" id="KW-1185">Reference proteome</keyword>
<dbReference type="InterPro" id="IPR009241">
    <property type="entry name" value="HigB-like"/>
</dbReference>
<dbReference type="NCBIfam" id="TIGR02683">
    <property type="entry name" value="upstrm_HI1419"/>
    <property type="match status" value="1"/>
</dbReference>
<dbReference type="SUPFAM" id="SSF143011">
    <property type="entry name" value="RelE-like"/>
    <property type="match status" value="1"/>
</dbReference>
<sequence length="97" mass="11343">MFDIEITEAYEKWFRKLKDKQAQDIINIRLRRIKEGNLGDHKSLGNGLFEIRIHYSGGYRLYFINKGSRWILILCGGAKSTQSKDIKLARKLAEEVK</sequence>
<protein>
    <submittedName>
        <fullName evidence="1">Toxin ParE</fullName>
    </submittedName>
</protein>
<dbReference type="PANTHER" id="PTHR41791">
    <property type="entry name" value="SSL7039 PROTEIN"/>
    <property type="match status" value="1"/>
</dbReference>
<dbReference type="PANTHER" id="PTHR41791:SF1">
    <property type="entry name" value="SSL7039 PROTEIN"/>
    <property type="match status" value="1"/>
</dbReference>
<organism evidence="1 2">
    <name type="scientific">Termititenax aidoneus</name>
    <dbReference type="NCBI Taxonomy" id="2218524"/>
    <lineage>
        <taxon>Bacteria</taxon>
        <taxon>Bacillati</taxon>
        <taxon>Candidatus Margulisiibacteriota</taxon>
        <taxon>Candidatus Termititenacia</taxon>
        <taxon>Candidatus Termititenacales</taxon>
        <taxon>Candidatus Termititenacaceae</taxon>
        <taxon>Candidatus Termititenax</taxon>
    </lineage>
</organism>
<dbReference type="Proteomes" id="UP000269352">
    <property type="component" value="Unassembled WGS sequence"/>
</dbReference>
<dbReference type="PIRSF" id="PIRSF028744">
    <property type="entry name" value="Addict_mod_HI1419"/>
    <property type="match status" value="1"/>
</dbReference>
<dbReference type="Pfam" id="PF05973">
    <property type="entry name" value="Gp49"/>
    <property type="match status" value="1"/>
</dbReference>
<dbReference type="AlphaFoldDB" id="A0A388TAL8"/>
<comment type="caution">
    <text evidence="1">The sequence shown here is derived from an EMBL/GenBank/DDBJ whole genome shotgun (WGS) entry which is preliminary data.</text>
</comment>
<evidence type="ECO:0000313" key="1">
    <source>
        <dbReference type="EMBL" id="GBR73778.1"/>
    </source>
</evidence>
<dbReference type="EMBL" id="BGZN01000019">
    <property type="protein sequence ID" value="GBR73778.1"/>
    <property type="molecule type" value="Genomic_DNA"/>
</dbReference>